<dbReference type="RefSeq" id="WP_285663017.1">
    <property type="nucleotide sequence ID" value="NZ_BSTX01000002.1"/>
</dbReference>
<keyword evidence="4" id="KW-0274">FAD</keyword>
<dbReference type="PANTHER" id="PTHR10909">
    <property type="entry name" value="ELECTRON TRANSPORT OXIDOREDUCTASE"/>
    <property type="match status" value="1"/>
</dbReference>
<dbReference type="GO" id="GO:0003997">
    <property type="term" value="F:acyl-CoA oxidase activity"/>
    <property type="evidence" value="ECO:0007669"/>
    <property type="project" value="InterPro"/>
</dbReference>
<dbReference type="GO" id="GO:0055088">
    <property type="term" value="P:lipid homeostasis"/>
    <property type="evidence" value="ECO:0007669"/>
    <property type="project" value="TreeGrafter"/>
</dbReference>
<protein>
    <recommendedName>
        <fullName evidence="10">Acyl-CoA oxidase</fullName>
    </recommendedName>
</protein>
<evidence type="ECO:0000256" key="4">
    <source>
        <dbReference type="ARBA" id="ARBA00022827"/>
    </source>
</evidence>
<dbReference type="AlphaFoldDB" id="A0A9W6SL92"/>
<comment type="cofactor">
    <cofactor evidence="1">
        <name>FAD</name>
        <dbReference type="ChEBI" id="CHEBI:57692"/>
    </cofactor>
</comment>
<dbReference type="InterPro" id="IPR009100">
    <property type="entry name" value="AcylCoA_DH/oxidase_NM_dom_sf"/>
</dbReference>
<dbReference type="InterPro" id="IPR036250">
    <property type="entry name" value="AcylCo_DH-like_C"/>
</dbReference>
<dbReference type="SUPFAM" id="SSF56645">
    <property type="entry name" value="Acyl-CoA dehydrogenase NM domain-like"/>
    <property type="match status" value="1"/>
</dbReference>
<dbReference type="Pfam" id="PF01756">
    <property type="entry name" value="ACOX"/>
    <property type="match status" value="1"/>
</dbReference>
<proteinExistence type="inferred from homology"/>
<dbReference type="GO" id="GO:0071949">
    <property type="term" value="F:FAD binding"/>
    <property type="evidence" value="ECO:0007669"/>
    <property type="project" value="InterPro"/>
</dbReference>
<evidence type="ECO:0000256" key="1">
    <source>
        <dbReference type="ARBA" id="ARBA00001974"/>
    </source>
</evidence>
<dbReference type="InterPro" id="IPR055060">
    <property type="entry name" value="ACOX_C_alpha1"/>
</dbReference>
<dbReference type="InterPro" id="IPR002655">
    <property type="entry name" value="Acyl-CoA_oxidase_C"/>
</dbReference>
<name>A0A9W6SL92_9ACTN</name>
<keyword evidence="9" id="KW-1185">Reference proteome</keyword>
<feature type="domain" description="Acyl-CoA oxidase C-alpha1" evidence="7">
    <location>
        <begin position="276"/>
        <end position="418"/>
    </location>
</feature>
<evidence type="ECO:0000313" key="8">
    <source>
        <dbReference type="EMBL" id="GLZ77836.1"/>
    </source>
</evidence>
<keyword evidence="5" id="KW-0560">Oxidoreductase</keyword>
<dbReference type="Gene3D" id="2.40.110.10">
    <property type="entry name" value="Butyryl-CoA Dehydrogenase, subunit A, domain 2"/>
    <property type="match status" value="1"/>
</dbReference>
<dbReference type="Proteomes" id="UP001165079">
    <property type="component" value="Unassembled WGS sequence"/>
</dbReference>
<comment type="similarity">
    <text evidence="2">Belongs to the acyl-CoA oxidase family.</text>
</comment>
<dbReference type="Gene3D" id="1.20.140.10">
    <property type="entry name" value="Butyryl-CoA Dehydrogenase, subunit A, domain 3"/>
    <property type="match status" value="2"/>
</dbReference>
<reference evidence="8" key="1">
    <citation type="submission" date="2023-03" db="EMBL/GenBank/DDBJ databases">
        <title>Actinorhabdospora filicis NBRC 111898.</title>
        <authorList>
            <person name="Ichikawa N."/>
            <person name="Sato H."/>
            <person name="Tonouchi N."/>
        </authorList>
    </citation>
    <scope>NUCLEOTIDE SEQUENCE</scope>
    <source>
        <strain evidence="8">NBRC 111898</strain>
    </source>
</reference>
<accession>A0A9W6SL92</accession>
<dbReference type="InterPro" id="IPR046373">
    <property type="entry name" value="Acyl-CoA_Oxase/DH_mid-dom_sf"/>
</dbReference>
<evidence type="ECO:0000256" key="5">
    <source>
        <dbReference type="ARBA" id="ARBA00023002"/>
    </source>
</evidence>
<keyword evidence="3" id="KW-0285">Flavoprotein</keyword>
<dbReference type="InterPro" id="IPR012258">
    <property type="entry name" value="Acyl-CoA_oxidase"/>
</dbReference>
<gene>
    <name evidence="8" type="ORF">Afil01_26430</name>
</gene>
<evidence type="ECO:0000313" key="9">
    <source>
        <dbReference type="Proteomes" id="UP001165079"/>
    </source>
</evidence>
<evidence type="ECO:0008006" key="10">
    <source>
        <dbReference type="Google" id="ProtNLM"/>
    </source>
</evidence>
<evidence type="ECO:0000256" key="2">
    <source>
        <dbReference type="ARBA" id="ARBA00006288"/>
    </source>
</evidence>
<dbReference type="Pfam" id="PF22924">
    <property type="entry name" value="ACOX_C_alpha1"/>
    <property type="match status" value="1"/>
</dbReference>
<dbReference type="EMBL" id="BSTX01000002">
    <property type="protein sequence ID" value="GLZ77836.1"/>
    <property type="molecule type" value="Genomic_DNA"/>
</dbReference>
<sequence>MTADALADFVRGPLDAESQALLRRTFDDEVLDPRPDLTAAGRHALTHRRLRHVNTALGPGSALLGDRVRLDAAFGWAAVADPALFHAMVLHYPLCLGVLLDLDPGTPEVAGAVAALEKLEAAGVLLLTEAGVSGSHLDPGTEAVHDPATGGFVLRTPRPEAAKFPTATGAPGVARIAAVYARVIVAGADRGVFPFAVTVRGADGRVTPGVGVTPAAEAAGLPADYAAVTFDDVPVPYGAWLRGSARLDGGGFHDPLGSRPARLARSLAMARPVWRGIVSACAAVTRAAVTMALAHTRHRRTAGGTPLMDFRRQRRDLLAALADAYALTALAGSFAEGDGAAVTGALTPWALIDARLPALKAVAVSTAAAAVDVCRARCGAPANAATGRYTGYRALLDAYTSAGGDNLLIWLDTARALLDAPPPGASALEARAREELAVAIARDGDWNAHVHLAERAALAHADRVLQDAFAERAAAVAEPGARDLLTRLAALRGHALTLRRSGDLLETAVLSPSAIGRSRVALDALCDGLADRVPELTAAFGLPARLLDPVFGTPDFARALIGGEVP</sequence>
<organism evidence="8 9">
    <name type="scientific">Actinorhabdospora filicis</name>
    <dbReference type="NCBI Taxonomy" id="1785913"/>
    <lineage>
        <taxon>Bacteria</taxon>
        <taxon>Bacillati</taxon>
        <taxon>Actinomycetota</taxon>
        <taxon>Actinomycetes</taxon>
        <taxon>Micromonosporales</taxon>
        <taxon>Micromonosporaceae</taxon>
        <taxon>Actinorhabdospora</taxon>
    </lineage>
</organism>
<evidence type="ECO:0000259" key="6">
    <source>
        <dbReference type="Pfam" id="PF01756"/>
    </source>
</evidence>
<dbReference type="SUPFAM" id="SSF47203">
    <property type="entry name" value="Acyl-CoA dehydrogenase C-terminal domain-like"/>
    <property type="match status" value="2"/>
</dbReference>
<comment type="caution">
    <text evidence="8">The sequence shown here is derived from an EMBL/GenBank/DDBJ whole genome shotgun (WGS) entry which is preliminary data.</text>
</comment>
<evidence type="ECO:0000256" key="3">
    <source>
        <dbReference type="ARBA" id="ARBA00022630"/>
    </source>
</evidence>
<dbReference type="GO" id="GO:0033540">
    <property type="term" value="P:fatty acid beta-oxidation using acyl-CoA oxidase"/>
    <property type="evidence" value="ECO:0007669"/>
    <property type="project" value="TreeGrafter"/>
</dbReference>
<dbReference type="GO" id="GO:0005504">
    <property type="term" value="F:fatty acid binding"/>
    <property type="evidence" value="ECO:0007669"/>
    <property type="project" value="TreeGrafter"/>
</dbReference>
<evidence type="ECO:0000259" key="7">
    <source>
        <dbReference type="Pfam" id="PF22924"/>
    </source>
</evidence>
<feature type="domain" description="Acyl-CoA oxidase C-terminal" evidence="6">
    <location>
        <begin position="437"/>
        <end position="554"/>
    </location>
</feature>
<dbReference type="PANTHER" id="PTHR10909:SF382">
    <property type="entry name" value="ACYL-COENZYME A OXIDASE"/>
    <property type="match status" value="1"/>
</dbReference>